<sequence length="39" mass="4703">MSLYRIEFNKRVKKDFRSINPQDIQRIKTAITYTSINLT</sequence>
<proteinExistence type="predicted"/>
<organism evidence="1 2">
    <name type="scientific">Crocosphaera watsonii WH 8502</name>
    <dbReference type="NCBI Taxonomy" id="423474"/>
    <lineage>
        <taxon>Bacteria</taxon>
        <taxon>Bacillati</taxon>
        <taxon>Cyanobacteriota</taxon>
        <taxon>Cyanophyceae</taxon>
        <taxon>Oscillatoriophycideae</taxon>
        <taxon>Chroococcales</taxon>
        <taxon>Aphanothecaceae</taxon>
        <taxon>Crocosphaera</taxon>
    </lineage>
</organism>
<protein>
    <recommendedName>
        <fullName evidence="3">Plasmid stabilization system</fullName>
    </recommendedName>
</protein>
<reference evidence="1 2" key="2">
    <citation type="submission" date="2013-09" db="EMBL/GenBank/DDBJ databases">
        <title>Whole genome comparison of six Crocosphaera watsonii strains with differing phenotypes.</title>
        <authorList>
            <person name="Bench S.R."/>
            <person name="Heller P."/>
            <person name="Frank I."/>
            <person name="Arciniega M."/>
            <person name="Shilova I.N."/>
            <person name="Zehr J.P."/>
        </authorList>
    </citation>
    <scope>NUCLEOTIDE SEQUENCE [LARGE SCALE GENOMIC DNA]</scope>
    <source>
        <strain evidence="1 2">WH 8502</strain>
    </source>
</reference>
<evidence type="ECO:0000313" key="2">
    <source>
        <dbReference type="Proteomes" id="UP000018348"/>
    </source>
</evidence>
<dbReference type="Proteomes" id="UP000018348">
    <property type="component" value="Unassembled WGS sequence"/>
</dbReference>
<gene>
    <name evidence="1" type="ORF">CWATWH8502_3202</name>
</gene>
<comment type="caution">
    <text evidence="1">The sequence shown here is derived from an EMBL/GenBank/DDBJ whole genome shotgun (WGS) entry which is preliminary data.</text>
</comment>
<evidence type="ECO:0000313" key="1">
    <source>
        <dbReference type="EMBL" id="CCQ52576.1"/>
    </source>
</evidence>
<evidence type="ECO:0008006" key="3">
    <source>
        <dbReference type="Google" id="ProtNLM"/>
    </source>
</evidence>
<name>T2IGD7_CROWT</name>
<dbReference type="EMBL" id="CAQK01000686">
    <property type="protein sequence ID" value="CCQ52576.1"/>
    <property type="molecule type" value="Genomic_DNA"/>
</dbReference>
<accession>T2IGD7</accession>
<reference evidence="1 2" key="1">
    <citation type="submission" date="2013-01" db="EMBL/GenBank/DDBJ databases">
        <authorList>
            <person name="Bench S."/>
        </authorList>
    </citation>
    <scope>NUCLEOTIDE SEQUENCE [LARGE SCALE GENOMIC DNA]</scope>
    <source>
        <strain evidence="1 2">WH 8502</strain>
    </source>
</reference>
<dbReference type="AlphaFoldDB" id="T2IGD7"/>